<dbReference type="EMBL" id="JANJOU010000018">
    <property type="protein sequence ID" value="MCR0984057.1"/>
    <property type="molecule type" value="Genomic_DNA"/>
</dbReference>
<comment type="caution">
    <text evidence="1">The sequence shown here is derived from an EMBL/GenBank/DDBJ whole genome shotgun (WGS) entry which is preliminary data.</text>
</comment>
<proteinExistence type="predicted"/>
<evidence type="ECO:0000313" key="1">
    <source>
        <dbReference type="EMBL" id="MCR0984057.1"/>
    </source>
</evidence>
<gene>
    <name evidence="1" type="ORF">NRP21_18535</name>
</gene>
<evidence type="ECO:0000313" key="2">
    <source>
        <dbReference type="Proteomes" id="UP001524642"/>
    </source>
</evidence>
<keyword evidence="2" id="KW-1185">Reference proteome</keyword>
<accession>A0ABT1X7H9</accession>
<reference evidence="1 2" key="1">
    <citation type="submission" date="2022-06" db="EMBL/GenBank/DDBJ databases">
        <title>Roseomonas CN29.</title>
        <authorList>
            <person name="Cheng Y."/>
            <person name="He X."/>
        </authorList>
    </citation>
    <scope>NUCLEOTIDE SEQUENCE [LARGE SCALE GENOMIC DNA]</scope>
    <source>
        <strain evidence="1 2">CN29</strain>
    </source>
</reference>
<dbReference type="Proteomes" id="UP001524642">
    <property type="component" value="Unassembled WGS sequence"/>
</dbReference>
<dbReference type="RefSeq" id="WP_257717722.1">
    <property type="nucleotide sequence ID" value="NZ_JANJOU010000018.1"/>
</dbReference>
<protein>
    <submittedName>
        <fullName evidence="1">Uncharacterized protein</fullName>
    </submittedName>
</protein>
<sequence>MISTRLLTRDEFLACFADPMRDVTATTEAAVDIWPYVEAIDLPLGSVGEVRDVAHVYRDASGRFEQVLIDTDGASLFLVIVVDLAVCSVHGHYLLDLAANYAGS</sequence>
<organism evidence="1 2">
    <name type="scientific">Roseomonas populi</name>
    <dbReference type="NCBI Taxonomy" id="3121582"/>
    <lineage>
        <taxon>Bacteria</taxon>
        <taxon>Pseudomonadati</taxon>
        <taxon>Pseudomonadota</taxon>
        <taxon>Alphaproteobacteria</taxon>
        <taxon>Acetobacterales</taxon>
        <taxon>Roseomonadaceae</taxon>
        <taxon>Roseomonas</taxon>
    </lineage>
</organism>
<name>A0ABT1X7H9_9PROT</name>